<name>A0A7G1KTI1_9NOCA</name>
<evidence type="ECO:0000256" key="7">
    <source>
        <dbReference type="SAM" id="Phobius"/>
    </source>
</evidence>
<dbReference type="Proteomes" id="UP000516173">
    <property type="component" value="Chromosome"/>
</dbReference>
<feature type="transmembrane region" description="Helical" evidence="7">
    <location>
        <begin position="200"/>
        <end position="221"/>
    </location>
</feature>
<proteinExistence type="inferred from homology"/>
<evidence type="ECO:0000313" key="10">
    <source>
        <dbReference type="Proteomes" id="UP000516173"/>
    </source>
</evidence>
<dbReference type="GeneID" id="80349481"/>
<dbReference type="InterPro" id="IPR044049">
    <property type="entry name" value="EccD_transm"/>
</dbReference>
<feature type="transmembrane region" description="Helical" evidence="7">
    <location>
        <begin position="283"/>
        <end position="304"/>
    </location>
</feature>
<dbReference type="NCBIfam" id="TIGR03920">
    <property type="entry name" value="T7SS_EccD"/>
    <property type="match status" value="1"/>
</dbReference>
<keyword evidence="6 7" id="KW-0472">Membrane</keyword>
<dbReference type="KEGG" id="nwl:NWFMUON74_50410"/>
<dbReference type="PIRSF" id="PIRSF017804">
    <property type="entry name" value="Secretion_EccD1"/>
    <property type="match status" value="1"/>
</dbReference>
<comment type="similarity">
    <text evidence="2">Belongs to the EccD/Snm4 family.</text>
</comment>
<keyword evidence="10" id="KW-1185">Reference proteome</keyword>
<organism evidence="9 10">
    <name type="scientific">Nocardia wallacei</name>
    <dbReference type="NCBI Taxonomy" id="480035"/>
    <lineage>
        <taxon>Bacteria</taxon>
        <taxon>Bacillati</taxon>
        <taxon>Actinomycetota</taxon>
        <taxon>Actinomycetes</taxon>
        <taxon>Mycobacteriales</taxon>
        <taxon>Nocardiaceae</taxon>
        <taxon>Nocardia</taxon>
    </lineage>
</organism>
<dbReference type="Gene3D" id="3.10.20.90">
    <property type="entry name" value="Phosphatidylinositol 3-kinase Catalytic Subunit, Chain A, domain 1"/>
    <property type="match status" value="1"/>
</dbReference>
<feature type="transmembrane region" description="Helical" evidence="7">
    <location>
        <begin position="419"/>
        <end position="438"/>
    </location>
</feature>
<feature type="transmembrane region" description="Helical" evidence="7">
    <location>
        <begin position="485"/>
        <end position="505"/>
    </location>
</feature>
<feature type="transmembrane region" description="Helical" evidence="7">
    <location>
        <begin position="166"/>
        <end position="188"/>
    </location>
</feature>
<gene>
    <name evidence="9" type="primary">eccD2</name>
    <name evidence="9" type="ORF">NWFMUON74_50410</name>
</gene>
<keyword evidence="5 7" id="KW-1133">Transmembrane helix</keyword>
<evidence type="ECO:0000256" key="5">
    <source>
        <dbReference type="ARBA" id="ARBA00022989"/>
    </source>
</evidence>
<feature type="domain" description="EccD-like transmembrane" evidence="8">
    <location>
        <begin position="144"/>
        <end position="508"/>
    </location>
</feature>
<feature type="transmembrane region" description="Helical" evidence="7">
    <location>
        <begin position="227"/>
        <end position="249"/>
    </location>
</feature>
<sequence>MSTAVAGPAAASPTQASAEVARARIAVMVSSYQVDVVVPTKFTIETFMDDLLAVLSRAIDDENVDFAPPSGQWSLARPGELPMPRWRSLADHDVIDGTVLMLSAVESSEVFTPVVEDITDALALINEREFSEFDPRTVAVTGVSALGVGAVAAAALLSWSWMRSGSVLWCGLPALLLGLICWGAGFALRRRADGDMLCLGLVLSALPLLFAGGAMLVPAAYSEPGPFAAANIAAGAVMAATAAVTTLRLTKVSTTVLTAVLVIAIAVAIAALPMAYLEVSEQHMTGGAVFIGLILLTAAPRLAVVAARIRPPDLPDPGTEVAPATLTDIFDAETATADDPGPDRTEDDRRRSLRIEDRARLAVTSLRGLIIGSATVLSVATVLSAAASPGGIREIVLAAAVAGIVALRTRWYPDRIQAVALVIASAVTVVGVGAVLVGAYETPIARMVVVAVMAVAAAAACVAALRLPGVRLSPVTRRVIDLIEYALILVVPVLAFWIMGIYTAMRGI</sequence>
<dbReference type="EMBL" id="AP023396">
    <property type="protein sequence ID" value="BCK57269.1"/>
    <property type="molecule type" value="Genomic_DNA"/>
</dbReference>
<feature type="transmembrane region" description="Helical" evidence="7">
    <location>
        <begin position="359"/>
        <end position="384"/>
    </location>
</feature>
<dbReference type="InterPro" id="IPR024962">
    <property type="entry name" value="YukD-like"/>
</dbReference>
<feature type="transmembrane region" description="Helical" evidence="7">
    <location>
        <begin position="390"/>
        <end position="407"/>
    </location>
</feature>
<dbReference type="AlphaFoldDB" id="A0A7G1KTI1"/>
<evidence type="ECO:0000256" key="4">
    <source>
        <dbReference type="ARBA" id="ARBA00022692"/>
    </source>
</evidence>
<evidence type="ECO:0000259" key="8">
    <source>
        <dbReference type="Pfam" id="PF19053"/>
    </source>
</evidence>
<dbReference type="InterPro" id="IPR006707">
    <property type="entry name" value="T7SS_EccD"/>
</dbReference>
<comment type="subcellular location">
    <subcellularLocation>
        <location evidence="1">Cell membrane</location>
        <topology evidence="1">Multi-pass membrane protein</topology>
    </subcellularLocation>
</comment>
<dbReference type="RefSeq" id="WP_232110581.1">
    <property type="nucleotide sequence ID" value="NZ_AP023396.1"/>
</dbReference>
<evidence type="ECO:0000256" key="3">
    <source>
        <dbReference type="ARBA" id="ARBA00022475"/>
    </source>
</evidence>
<feature type="transmembrane region" description="Helical" evidence="7">
    <location>
        <begin position="138"/>
        <end position="160"/>
    </location>
</feature>
<accession>A0A7G1KTI1</accession>
<reference evidence="9 10" key="1">
    <citation type="submission" date="2020-08" db="EMBL/GenBank/DDBJ databases">
        <title>Genome Sequencing of Nocardia wallacei strain FMUON74 and assembly.</title>
        <authorList>
            <person name="Toyokawa M."/>
            <person name="Uesaka K."/>
        </authorList>
    </citation>
    <scope>NUCLEOTIDE SEQUENCE [LARGE SCALE GENOMIC DNA]</scope>
    <source>
        <strain evidence="9 10">FMUON74</strain>
    </source>
</reference>
<feature type="transmembrane region" description="Helical" evidence="7">
    <location>
        <begin position="256"/>
        <end position="277"/>
    </location>
</feature>
<evidence type="ECO:0000256" key="1">
    <source>
        <dbReference type="ARBA" id="ARBA00004651"/>
    </source>
</evidence>
<evidence type="ECO:0000256" key="2">
    <source>
        <dbReference type="ARBA" id="ARBA00006162"/>
    </source>
</evidence>
<dbReference type="GO" id="GO:0005886">
    <property type="term" value="C:plasma membrane"/>
    <property type="evidence" value="ECO:0007669"/>
    <property type="project" value="UniProtKB-SubCell"/>
</dbReference>
<dbReference type="Pfam" id="PF19053">
    <property type="entry name" value="EccD"/>
    <property type="match status" value="1"/>
</dbReference>
<keyword evidence="4 7" id="KW-0812">Transmembrane</keyword>
<keyword evidence="3" id="KW-1003">Cell membrane</keyword>
<evidence type="ECO:0000313" key="9">
    <source>
        <dbReference type="EMBL" id="BCK57269.1"/>
    </source>
</evidence>
<protein>
    <submittedName>
        <fullName evidence="9">ESX-2 secretion system protein eccD2</fullName>
    </submittedName>
</protein>
<feature type="transmembrane region" description="Helical" evidence="7">
    <location>
        <begin position="444"/>
        <end position="465"/>
    </location>
</feature>
<dbReference type="Pfam" id="PF08817">
    <property type="entry name" value="YukD"/>
    <property type="match status" value="1"/>
</dbReference>
<evidence type="ECO:0000256" key="6">
    <source>
        <dbReference type="ARBA" id="ARBA00023136"/>
    </source>
</evidence>